<proteinExistence type="predicted"/>
<evidence type="ECO:0000313" key="1">
    <source>
        <dbReference type="EMBL" id="KAK1470851.1"/>
    </source>
</evidence>
<dbReference type="EMBL" id="MPDP01000223">
    <property type="protein sequence ID" value="KAK1470851.1"/>
    <property type="molecule type" value="Genomic_DNA"/>
</dbReference>
<comment type="caution">
    <text evidence="1">The sequence shown here is derived from an EMBL/GenBank/DDBJ whole genome shotgun (WGS) entry which is preliminary data.</text>
</comment>
<accession>A0AAI9Y351</accession>
<keyword evidence="2" id="KW-1185">Reference proteome</keyword>
<gene>
    <name evidence="1" type="ORF">CCUS01_00969</name>
</gene>
<reference evidence="1" key="1">
    <citation type="submission" date="2016-11" db="EMBL/GenBank/DDBJ databases">
        <title>The genome sequence of Colletotrichum cuscutae.</title>
        <authorList>
            <person name="Baroncelli R."/>
        </authorList>
    </citation>
    <scope>NUCLEOTIDE SEQUENCE</scope>
    <source>
        <strain evidence="1">IMI 304802</strain>
    </source>
</reference>
<evidence type="ECO:0000313" key="2">
    <source>
        <dbReference type="Proteomes" id="UP001239213"/>
    </source>
</evidence>
<name>A0AAI9Y351_9PEZI</name>
<dbReference type="Proteomes" id="UP001239213">
    <property type="component" value="Unassembled WGS sequence"/>
</dbReference>
<protein>
    <submittedName>
        <fullName evidence="1">Uncharacterized protein</fullName>
    </submittedName>
</protein>
<dbReference type="AlphaFoldDB" id="A0AAI9Y351"/>
<sequence>MLRLTPVLSSLNLKSDVWIGSDTSSLLSSVSEAGDSGSIYFLGQRCTISTGRRLQFDKYQASQWSTIKTGRPVTWLTAVPHVVESCISAARTRLMGHNVGNGIHFPGRPGGGILPTGLQVWTLGLFFGIYFAVASLLDRHSDTENPLFGESRRLQRPHSRATRHCVMALTSLPCRWIENRPRSLQGLSFVTSAARRPSVRVPEEPETSNLLATLPPSPLWHTVASPAIDSGRWNMEGEVYRSSTGEKHGFQRRETTMSHRHSRFEWLVIRSVCNSSVRVQLGICVTFHGNHHYIANMTRKEHWVFLLTRFGSKLIFLGQQTNTDTRAGKRSPRGCPVPISIGLIPDFESDIPQNDPAALSRIPPPHHNYLIPREISRDDFARNRKRTNAEPHGGAHDLGPGTWGNLLRGPGKRAHCGTLDVDEYDCAPIMLFPLTSAESFEVEFVPAPKAPNRQHRYPNLGMIPLYRSCLGAFCTFTSLRNLAIAKCPSMTNATTHNVNRWVNWIHGIWKFDDLVLNIASPRFICGRYCVLANANLTLNLGESFAVVVLLLLPSHPSSRQIDPKRRLNGKKTPTFGLKGPTNMLSLMLFRYITTARVPLRRNMATSRNCSVGRCQPGKSGVHVTFTFICFSSREQDEDEQEKDRLSWLGWHHEFQQIYWLI</sequence>
<organism evidence="1 2">
    <name type="scientific">Colletotrichum cuscutae</name>
    <dbReference type="NCBI Taxonomy" id="1209917"/>
    <lineage>
        <taxon>Eukaryota</taxon>
        <taxon>Fungi</taxon>
        <taxon>Dikarya</taxon>
        <taxon>Ascomycota</taxon>
        <taxon>Pezizomycotina</taxon>
        <taxon>Sordariomycetes</taxon>
        <taxon>Hypocreomycetidae</taxon>
        <taxon>Glomerellales</taxon>
        <taxon>Glomerellaceae</taxon>
        <taxon>Colletotrichum</taxon>
        <taxon>Colletotrichum acutatum species complex</taxon>
    </lineage>
</organism>